<dbReference type="EMBL" id="RCHU02000019">
    <property type="protein sequence ID" value="KAL3565485.1"/>
    <property type="molecule type" value="Genomic_DNA"/>
</dbReference>
<dbReference type="Proteomes" id="UP000309997">
    <property type="component" value="Unassembled WGS sequence"/>
</dbReference>
<keyword evidence="2" id="KW-1185">Reference proteome</keyword>
<organism evidence="1 2">
    <name type="scientific">Populus alba</name>
    <name type="common">White poplar</name>
    <dbReference type="NCBI Taxonomy" id="43335"/>
    <lineage>
        <taxon>Eukaryota</taxon>
        <taxon>Viridiplantae</taxon>
        <taxon>Streptophyta</taxon>
        <taxon>Embryophyta</taxon>
        <taxon>Tracheophyta</taxon>
        <taxon>Spermatophyta</taxon>
        <taxon>Magnoliopsida</taxon>
        <taxon>eudicotyledons</taxon>
        <taxon>Gunneridae</taxon>
        <taxon>Pentapetalae</taxon>
        <taxon>rosids</taxon>
        <taxon>fabids</taxon>
        <taxon>Malpighiales</taxon>
        <taxon>Salicaceae</taxon>
        <taxon>Saliceae</taxon>
        <taxon>Populus</taxon>
    </lineage>
</organism>
<proteinExistence type="predicted"/>
<evidence type="ECO:0000313" key="1">
    <source>
        <dbReference type="EMBL" id="KAL3565485.1"/>
    </source>
</evidence>
<comment type="caution">
    <text evidence="1">The sequence shown here is derived from an EMBL/GenBank/DDBJ whole genome shotgun (WGS) entry which is preliminary data.</text>
</comment>
<name>A0ACC4AH89_POPAL</name>
<sequence length="85" mass="10142">MSTETLRANCSTRVDVVSGSSSRDFVQESLWQNLYKWSPYDMDISRMRDGMRMRFLEGKRLLTILFKEEISVQHRHWNGRFAKHS</sequence>
<protein>
    <submittedName>
        <fullName evidence="1">Uncharacterized protein</fullName>
    </submittedName>
</protein>
<reference evidence="1 2" key="1">
    <citation type="journal article" date="2024" name="Plant Biotechnol. J.">
        <title>Genome and CRISPR/Cas9 system of a widespread forest tree (Populus alba) in the world.</title>
        <authorList>
            <person name="Liu Y.J."/>
            <person name="Jiang P.F."/>
            <person name="Han X.M."/>
            <person name="Li X.Y."/>
            <person name="Wang H.M."/>
            <person name="Wang Y.J."/>
            <person name="Wang X.X."/>
            <person name="Zeng Q.Y."/>
        </authorList>
    </citation>
    <scope>NUCLEOTIDE SEQUENCE [LARGE SCALE GENOMIC DNA]</scope>
    <source>
        <strain evidence="2">cv. PAL-ZL1</strain>
    </source>
</reference>
<gene>
    <name evidence="1" type="ORF">D5086_033531</name>
</gene>
<evidence type="ECO:0000313" key="2">
    <source>
        <dbReference type="Proteomes" id="UP000309997"/>
    </source>
</evidence>
<accession>A0ACC4AH89</accession>